<dbReference type="SUPFAM" id="SSF56601">
    <property type="entry name" value="beta-lactamase/transpeptidase-like"/>
    <property type="match status" value="1"/>
</dbReference>
<keyword evidence="7" id="KW-0808">Transferase</keyword>
<evidence type="ECO:0000256" key="8">
    <source>
        <dbReference type="ARBA" id="ARBA00022801"/>
    </source>
</evidence>
<evidence type="ECO:0000256" key="5">
    <source>
        <dbReference type="ARBA" id="ARBA00022670"/>
    </source>
</evidence>
<comment type="pathway">
    <text evidence="1">Cell wall biogenesis; peptidoglycan biosynthesis.</text>
</comment>
<evidence type="ECO:0000256" key="6">
    <source>
        <dbReference type="ARBA" id="ARBA00022676"/>
    </source>
</evidence>
<feature type="region of interest" description="Disordered" evidence="12">
    <location>
        <begin position="1"/>
        <end position="30"/>
    </location>
</feature>
<dbReference type="EMBL" id="JBBUKT010000005">
    <property type="protein sequence ID" value="MEK7951900.1"/>
    <property type="molecule type" value="Genomic_DNA"/>
</dbReference>
<evidence type="ECO:0000256" key="9">
    <source>
        <dbReference type="ARBA" id="ARBA00023268"/>
    </source>
</evidence>
<evidence type="ECO:0000256" key="7">
    <source>
        <dbReference type="ARBA" id="ARBA00022679"/>
    </source>
</evidence>
<feature type="domain" description="Penicillin-binding protein transpeptidase" evidence="14">
    <location>
        <begin position="404"/>
        <end position="673"/>
    </location>
</feature>
<dbReference type="Pfam" id="PF00905">
    <property type="entry name" value="Transpeptidase"/>
    <property type="match status" value="1"/>
</dbReference>
<keyword evidence="13" id="KW-0812">Transmembrane</keyword>
<evidence type="ECO:0000256" key="1">
    <source>
        <dbReference type="ARBA" id="ARBA00004752"/>
    </source>
</evidence>
<feature type="transmembrane region" description="Helical" evidence="13">
    <location>
        <begin position="34"/>
        <end position="53"/>
    </location>
</feature>
<dbReference type="InterPro" id="IPR001264">
    <property type="entry name" value="Glyco_trans_51"/>
</dbReference>
<feature type="compositionally biased region" description="Basic and acidic residues" evidence="12">
    <location>
        <begin position="16"/>
        <end position="30"/>
    </location>
</feature>
<dbReference type="InterPro" id="IPR001460">
    <property type="entry name" value="PCN-bd_Tpept"/>
</dbReference>
<evidence type="ECO:0000256" key="10">
    <source>
        <dbReference type="ARBA" id="ARBA00044770"/>
    </source>
</evidence>
<dbReference type="InterPro" id="IPR012338">
    <property type="entry name" value="Beta-lactam/transpept-like"/>
</dbReference>
<dbReference type="SUPFAM" id="SSF53955">
    <property type="entry name" value="Lysozyme-like"/>
    <property type="match status" value="1"/>
</dbReference>
<keyword evidence="13" id="KW-0472">Membrane</keyword>
<keyword evidence="4" id="KW-0121">Carboxypeptidase</keyword>
<comment type="similarity">
    <text evidence="3">In the N-terminal section; belongs to the glycosyltransferase 51 family.</text>
</comment>
<dbReference type="Gene3D" id="1.10.3810.10">
    <property type="entry name" value="Biosynthetic peptidoglycan transglycosylase-like"/>
    <property type="match status" value="1"/>
</dbReference>
<accession>A0ABU9AZ45</accession>
<dbReference type="InterPro" id="IPR023346">
    <property type="entry name" value="Lysozyme-like_dom_sf"/>
</dbReference>
<dbReference type="EC" id="2.4.99.28" evidence="10"/>
<keyword evidence="17" id="KW-1185">Reference proteome</keyword>
<dbReference type="PANTHER" id="PTHR32282:SF33">
    <property type="entry name" value="PEPTIDOGLYCAN GLYCOSYLTRANSFERASE"/>
    <property type="match status" value="1"/>
</dbReference>
<evidence type="ECO:0000313" key="16">
    <source>
        <dbReference type="EMBL" id="MEK7951900.1"/>
    </source>
</evidence>
<proteinExistence type="inferred from homology"/>
<organism evidence="16 17">
    <name type="scientific">Luteolibacter soli</name>
    <dbReference type="NCBI Taxonomy" id="3135280"/>
    <lineage>
        <taxon>Bacteria</taxon>
        <taxon>Pseudomonadati</taxon>
        <taxon>Verrucomicrobiota</taxon>
        <taxon>Verrucomicrobiia</taxon>
        <taxon>Verrucomicrobiales</taxon>
        <taxon>Verrucomicrobiaceae</taxon>
        <taxon>Luteolibacter</taxon>
    </lineage>
</organism>
<comment type="caution">
    <text evidence="16">The sequence shown here is derived from an EMBL/GenBank/DDBJ whole genome shotgun (WGS) entry which is preliminary data.</text>
</comment>
<name>A0ABU9AZ45_9BACT</name>
<keyword evidence="9" id="KW-0511">Multifunctional enzyme</keyword>
<comment type="catalytic activity">
    <reaction evidence="11">
        <text>[GlcNAc-(1-&gt;4)-Mur2Ac(oyl-L-Ala-gamma-D-Glu-L-Lys-D-Ala-D-Ala)](n)-di-trans,octa-cis-undecaprenyl diphosphate + beta-D-GlcNAc-(1-&gt;4)-Mur2Ac(oyl-L-Ala-gamma-D-Glu-L-Lys-D-Ala-D-Ala)-di-trans,octa-cis-undecaprenyl diphosphate = [GlcNAc-(1-&gt;4)-Mur2Ac(oyl-L-Ala-gamma-D-Glu-L-Lys-D-Ala-D-Ala)](n+1)-di-trans,octa-cis-undecaprenyl diphosphate + di-trans,octa-cis-undecaprenyl diphosphate + H(+)</text>
        <dbReference type="Rhea" id="RHEA:23708"/>
        <dbReference type="Rhea" id="RHEA-COMP:9602"/>
        <dbReference type="Rhea" id="RHEA-COMP:9603"/>
        <dbReference type="ChEBI" id="CHEBI:15378"/>
        <dbReference type="ChEBI" id="CHEBI:58405"/>
        <dbReference type="ChEBI" id="CHEBI:60033"/>
        <dbReference type="ChEBI" id="CHEBI:78435"/>
        <dbReference type="EC" id="2.4.99.28"/>
    </reaction>
</comment>
<evidence type="ECO:0000259" key="14">
    <source>
        <dbReference type="Pfam" id="PF00905"/>
    </source>
</evidence>
<evidence type="ECO:0000256" key="11">
    <source>
        <dbReference type="ARBA" id="ARBA00049902"/>
    </source>
</evidence>
<dbReference type="PANTHER" id="PTHR32282">
    <property type="entry name" value="BINDING PROTEIN TRANSPEPTIDASE, PUTATIVE-RELATED"/>
    <property type="match status" value="1"/>
</dbReference>
<sequence>MPKSSPKDPGSPTGKFSDKRSSNRKKTEPARKPVGLGSVILFWPFLIFHGLISPLPKFLRVPIRLLGDPLIAGLYAGLAMAGFYFVRARPYDMAKVAEMPERTVVFDRRGEELGRIHGEKRDVIKVSEVAQDFIFAILAREDKRFYTHGGVDWIGVGRAVKENFVRGGAAQGASTLTMQLARNSFALKASLLDFSPKIQELDRKLLETAVSYRIESTYSKEEILQHYLNRIFWGHQVRGIEEASRTYFEKSAKDLTLSESALLAGIVRGPNAFSPFKDIDKAIRERNTVLDRMVSEGFIKADQAEAAKKEPISIRPEWRRIFHDSYAMDAIRRELERILEEENIELGGLQITTTIDHLIQKKAEEALDAKLREIERRPGYDHQTRAAWNALPIDKKTQPQYLQGSVVAIENLTGAVLAIVGGRNADESKFNRALQGKRQIGSVFKPFVYLAGFESGIRPDTLIDDGPISRGEIRGAGAWHPHNSDGKFGGYLPASTGLIRSRNTMSVRVGNRAGIDKVADVALSVGFETPMPKLPTSFLGAWEASTYEVASAYTVFPNCGVRYAPRLIKEIRDRNGNVVWPEKGDSPYISYEAVSKGPAWSVSNILHEVTTRGTAAAIKSLGFNKDCGGKTGTTNDYKDAWFAGYTSSITCAVWVGLDTPKKTIEKGYGATLALPVWVEVMKTADKLGYKAEGLKSQLSFVECRLCRSSGKRATAGCEAAQEAYTDNVPKDMVPAENDLCPDHPAKAIPLDGEVPEATTSNRPPKAQPVSDDSPILDEEEIEIPKAIPVDEGEPVIQKAIPVPESQGR</sequence>
<gene>
    <name evidence="16" type="ORF">WKV53_15400</name>
</gene>
<dbReference type="Pfam" id="PF00912">
    <property type="entry name" value="Transgly"/>
    <property type="match status" value="1"/>
</dbReference>
<dbReference type="Proteomes" id="UP001371305">
    <property type="component" value="Unassembled WGS sequence"/>
</dbReference>
<keyword evidence="13" id="KW-1133">Transmembrane helix</keyword>
<evidence type="ECO:0000313" key="17">
    <source>
        <dbReference type="Proteomes" id="UP001371305"/>
    </source>
</evidence>
<reference evidence="16 17" key="1">
    <citation type="submission" date="2024-04" db="EMBL/GenBank/DDBJ databases">
        <title>Luteolibacter sp. isolated from soil.</title>
        <authorList>
            <person name="An J."/>
        </authorList>
    </citation>
    <scope>NUCLEOTIDE SEQUENCE [LARGE SCALE GENOMIC DNA]</scope>
    <source>
        <strain evidence="16 17">Y139</strain>
    </source>
</reference>
<feature type="region of interest" description="Disordered" evidence="12">
    <location>
        <begin position="742"/>
        <end position="808"/>
    </location>
</feature>
<evidence type="ECO:0000256" key="12">
    <source>
        <dbReference type="SAM" id="MobiDB-lite"/>
    </source>
</evidence>
<evidence type="ECO:0000256" key="3">
    <source>
        <dbReference type="ARBA" id="ARBA00007739"/>
    </source>
</evidence>
<evidence type="ECO:0000259" key="15">
    <source>
        <dbReference type="Pfam" id="PF00912"/>
    </source>
</evidence>
<evidence type="ECO:0000256" key="2">
    <source>
        <dbReference type="ARBA" id="ARBA00007090"/>
    </source>
</evidence>
<dbReference type="RefSeq" id="WP_341405658.1">
    <property type="nucleotide sequence ID" value="NZ_JBBUKT010000005.1"/>
</dbReference>
<dbReference type="Gene3D" id="3.40.710.10">
    <property type="entry name" value="DD-peptidase/beta-lactamase superfamily"/>
    <property type="match status" value="1"/>
</dbReference>
<evidence type="ECO:0000256" key="13">
    <source>
        <dbReference type="SAM" id="Phobius"/>
    </source>
</evidence>
<keyword evidence="5" id="KW-0645">Protease</keyword>
<feature type="domain" description="Glycosyl transferase family 51" evidence="15">
    <location>
        <begin position="110"/>
        <end position="293"/>
    </location>
</feature>
<keyword evidence="6" id="KW-0328">Glycosyltransferase</keyword>
<dbReference type="InterPro" id="IPR036950">
    <property type="entry name" value="PBP_transglycosylase"/>
</dbReference>
<evidence type="ECO:0000256" key="4">
    <source>
        <dbReference type="ARBA" id="ARBA00022645"/>
    </source>
</evidence>
<comment type="similarity">
    <text evidence="2">In the C-terminal section; belongs to the transpeptidase family.</text>
</comment>
<protein>
    <recommendedName>
        <fullName evidence="10">peptidoglycan glycosyltransferase</fullName>
        <ecNumber evidence="10">2.4.99.28</ecNumber>
    </recommendedName>
</protein>
<feature type="transmembrane region" description="Helical" evidence="13">
    <location>
        <begin position="65"/>
        <end position="86"/>
    </location>
</feature>
<dbReference type="InterPro" id="IPR050396">
    <property type="entry name" value="Glycosyltr_51/Transpeptidase"/>
</dbReference>
<keyword evidence="8" id="KW-0378">Hydrolase</keyword>